<accession>A0A0M3I1Z2</accession>
<sequence length="104" mass="11688">MTGNSNGNPVAWPVDHESAFIATHLRFSHQERYNDLTSFFVVRSLGAAKRFEAWTFTWAAYCASPEFIPGTMEPPRTTGFKLSWLISIVQRCLTLSAMKSCPEA</sequence>
<keyword evidence="1" id="KW-1185">Reference proteome</keyword>
<evidence type="ECO:0000313" key="2">
    <source>
        <dbReference type="WBParaSite" id="ALUE_0001040101-mRNA-1"/>
    </source>
</evidence>
<proteinExistence type="predicted"/>
<protein>
    <submittedName>
        <fullName evidence="2">Transposase</fullName>
    </submittedName>
</protein>
<reference evidence="2" key="1">
    <citation type="submission" date="2017-02" db="UniProtKB">
        <authorList>
            <consortium name="WormBaseParasite"/>
        </authorList>
    </citation>
    <scope>IDENTIFICATION</scope>
</reference>
<dbReference type="WBParaSite" id="ALUE_0001040101-mRNA-1">
    <property type="protein sequence ID" value="ALUE_0001040101-mRNA-1"/>
    <property type="gene ID" value="ALUE_0001040101"/>
</dbReference>
<name>A0A0M3I1Z2_ASCLU</name>
<dbReference type="AlphaFoldDB" id="A0A0M3I1Z2"/>
<organism evidence="1 2">
    <name type="scientific">Ascaris lumbricoides</name>
    <name type="common">Giant roundworm</name>
    <dbReference type="NCBI Taxonomy" id="6252"/>
    <lineage>
        <taxon>Eukaryota</taxon>
        <taxon>Metazoa</taxon>
        <taxon>Ecdysozoa</taxon>
        <taxon>Nematoda</taxon>
        <taxon>Chromadorea</taxon>
        <taxon>Rhabditida</taxon>
        <taxon>Spirurina</taxon>
        <taxon>Ascaridomorpha</taxon>
        <taxon>Ascaridoidea</taxon>
        <taxon>Ascarididae</taxon>
        <taxon>Ascaris</taxon>
    </lineage>
</organism>
<evidence type="ECO:0000313" key="1">
    <source>
        <dbReference type="Proteomes" id="UP000036681"/>
    </source>
</evidence>
<dbReference type="Proteomes" id="UP000036681">
    <property type="component" value="Unplaced"/>
</dbReference>